<dbReference type="SUPFAM" id="SSF69687">
    <property type="entry name" value="Integrin beta tail domain"/>
    <property type="match status" value="1"/>
</dbReference>
<evidence type="ECO:0000256" key="11">
    <source>
        <dbReference type="ARBA" id="ARBA00022889"/>
    </source>
</evidence>
<feature type="signal peptide" evidence="17">
    <location>
        <begin position="1"/>
        <end position="20"/>
    </location>
</feature>
<dbReference type="Gene3D" id="4.10.1240.30">
    <property type="match status" value="1"/>
</dbReference>
<dbReference type="GO" id="GO:0033627">
    <property type="term" value="P:cell adhesion mediated by integrin"/>
    <property type="evidence" value="ECO:0007669"/>
    <property type="project" value="TreeGrafter"/>
</dbReference>
<dbReference type="PANTHER" id="PTHR10082">
    <property type="entry name" value="INTEGRIN BETA SUBUNIT"/>
    <property type="match status" value="1"/>
</dbReference>
<evidence type="ECO:0000256" key="9">
    <source>
        <dbReference type="ARBA" id="ARBA00022837"/>
    </source>
</evidence>
<evidence type="ECO:0000256" key="6">
    <source>
        <dbReference type="ARBA" id="ARBA00022723"/>
    </source>
</evidence>
<dbReference type="InterPro" id="IPR032695">
    <property type="entry name" value="Integrin_dom_sf"/>
</dbReference>
<dbReference type="InterPro" id="IPR015812">
    <property type="entry name" value="Integrin_bsu"/>
</dbReference>
<dbReference type="Ensembl" id="ENSHCOT00000015470.1">
    <property type="protein sequence ID" value="ENSHCOP00000023345.1"/>
    <property type="gene ID" value="ENSHCOG00000011769.1"/>
</dbReference>
<evidence type="ECO:0000256" key="1">
    <source>
        <dbReference type="ARBA" id="ARBA00004251"/>
    </source>
</evidence>
<dbReference type="Gene3D" id="3.30.1680.10">
    <property type="entry name" value="ligand-binding face of the semaphorins, domain 2"/>
    <property type="match status" value="1"/>
</dbReference>
<accession>A0A3Q2YWG1</accession>
<reference evidence="20" key="1">
    <citation type="submission" date="2025-08" db="UniProtKB">
        <authorList>
            <consortium name="Ensembl"/>
        </authorList>
    </citation>
    <scope>IDENTIFICATION</scope>
</reference>
<dbReference type="PROSITE" id="PS00243">
    <property type="entry name" value="I_EGF_1"/>
    <property type="match status" value="1"/>
</dbReference>
<dbReference type="Gene3D" id="2.60.40.1510">
    <property type="entry name" value="ntegrin, alpha v. Chain A, domain 3"/>
    <property type="match status" value="1"/>
</dbReference>
<organism evidence="20 21">
    <name type="scientific">Hippocampus comes</name>
    <name type="common">Tiger tail seahorse</name>
    <dbReference type="NCBI Taxonomy" id="109280"/>
    <lineage>
        <taxon>Eukaryota</taxon>
        <taxon>Metazoa</taxon>
        <taxon>Chordata</taxon>
        <taxon>Craniata</taxon>
        <taxon>Vertebrata</taxon>
        <taxon>Euteleostomi</taxon>
        <taxon>Actinopterygii</taxon>
        <taxon>Neopterygii</taxon>
        <taxon>Teleostei</taxon>
        <taxon>Neoteleostei</taxon>
        <taxon>Acanthomorphata</taxon>
        <taxon>Syngnathiaria</taxon>
        <taxon>Syngnathiformes</taxon>
        <taxon>Syngnathoidei</taxon>
        <taxon>Syngnathidae</taxon>
        <taxon>Hippocampus</taxon>
    </lineage>
</organism>
<evidence type="ECO:0000256" key="12">
    <source>
        <dbReference type="ARBA" id="ARBA00022989"/>
    </source>
</evidence>
<dbReference type="Pfam" id="PF07974">
    <property type="entry name" value="EGF_2"/>
    <property type="match status" value="1"/>
</dbReference>
<keyword evidence="10" id="KW-0460">Magnesium</keyword>
<evidence type="ECO:0000256" key="13">
    <source>
        <dbReference type="ARBA" id="ARBA00023037"/>
    </source>
</evidence>
<name>A0A3Q2YWG1_HIPCM</name>
<dbReference type="PRINTS" id="PR01186">
    <property type="entry name" value="INTEGRINB"/>
</dbReference>
<keyword evidence="21" id="KW-1185">Reference proteome</keyword>
<dbReference type="InterPro" id="IPR033760">
    <property type="entry name" value="Integrin_beta_N"/>
</dbReference>
<dbReference type="Gene3D" id="2.10.25.10">
    <property type="entry name" value="Laminin"/>
    <property type="match status" value="3"/>
</dbReference>
<keyword evidence="4" id="KW-0245">EGF-like domain</keyword>
<dbReference type="GeneID" id="109517656"/>
<dbReference type="FunFam" id="2.10.25.10:FF:000036">
    <property type="entry name" value="Integrin beta"/>
    <property type="match status" value="1"/>
</dbReference>
<evidence type="ECO:0000256" key="14">
    <source>
        <dbReference type="ARBA" id="ARBA00023136"/>
    </source>
</evidence>
<dbReference type="InterPro" id="IPR057073">
    <property type="entry name" value="EGF_integrin_2"/>
</dbReference>
<evidence type="ECO:0000256" key="10">
    <source>
        <dbReference type="ARBA" id="ARBA00022842"/>
    </source>
</evidence>
<dbReference type="SMART" id="SM01242">
    <property type="entry name" value="Integrin_B_tail"/>
    <property type="match status" value="1"/>
</dbReference>
<dbReference type="InterPro" id="IPR057243">
    <property type="entry name" value="Integrin_I-EGF_CS"/>
</dbReference>
<comment type="subcellular location">
    <subcellularLocation>
        <location evidence="1">Cell membrane</location>
        <topology evidence="1">Single-pass type I membrane protein</topology>
    </subcellularLocation>
</comment>
<dbReference type="GO" id="GO:0009986">
    <property type="term" value="C:cell surface"/>
    <property type="evidence" value="ECO:0007669"/>
    <property type="project" value="TreeGrafter"/>
</dbReference>
<keyword evidence="5" id="KW-0812">Transmembrane</keyword>
<keyword evidence="15" id="KW-1015">Disulfide bond</keyword>
<dbReference type="InterPro" id="IPR013111">
    <property type="entry name" value="EGF_extracell"/>
</dbReference>
<dbReference type="SUPFAM" id="SSF69179">
    <property type="entry name" value="Integrin domains"/>
    <property type="match status" value="1"/>
</dbReference>
<evidence type="ECO:0000313" key="20">
    <source>
        <dbReference type="Ensembl" id="ENSHCOP00000023345.1"/>
    </source>
</evidence>
<evidence type="ECO:0000256" key="5">
    <source>
        <dbReference type="ARBA" id="ARBA00022692"/>
    </source>
</evidence>
<evidence type="ECO:0000259" key="18">
    <source>
        <dbReference type="SMART" id="SM00187"/>
    </source>
</evidence>
<dbReference type="Pfam" id="PF23105">
    <property type="entry name" value="EGF_integrin"/>
    <property type="match status" value="1"/>
</dbReference>
<dbReference type="GO" id="GO:0005925">
    <property type="term" value="C:focal adhesion"/>
    <property type="evidence" value="ECO:0007669"/>
    <property type="project" value="TreeGrafter"/>
</dbReference>
<evidence type="ECO:0000313" key="21">
    <source>
        <dbReference type="Proteomes" id="UP000264820"/>
    </source>
</evidence>
<keyword evidence="8" id="KW-0677">Repeat</keyword>
<keyword evidence="7 17" id="KW-0732">Signal</keyword>
<sequence length="452" mass="49595">MAVKPVCLFLLLPLLLSGQAKKQACLKSASTCSECILSGPQCVWCTDSGLKSRCHTLSALERAGCDPHHMYNPQGRVHVIRNESTTEPTAETVFPQPQEVTLHLRPGVSQSFPLSITTARGRPIPELKIDTSPVPAGVNITFSNIRHGNMPMEVNVVAGHCRTTSDTINPKNRTGPWSVHITSGSFSQSVNLEINVECECDCKRNREENSPTCNSHGALVCGSCECYQPYLGQYCQINQELSDGRDERFCRRGPNAPLCSGRGTCVEGDCVCHSQENPNERYKGRFCECSNFDCPYHNNRICGGHGRCECGQCICDNDWSDEDCSCSIDTISCMASNQQVCNGQGMCQCGSCRCDPPYAGPTCENCPTCLGPCQTHAECVDCRAFGTGPKKDRCEAECNYFILTKVESKEDIQAPCKMISHEDSCFFYFSISQTPTGTHCTVAATKECPQWK</sequence>
<dbReference type="Pfam" id="PF07965">
    <property type="entry name" value="Integrin_B_tail"/>
    <property type="match status" value="1"/>
</dbReference>
<keyword evidence="16" id="KW-0325">Glycoprotein</keyword>
<dbReference type="GO" id="GO:0007160">
    <property type="term" value="P:cell-matrix adhesion"/>
    <property type="evidence" value="ECO:0007669"/>
    <property type="project" value="TreeGrafter"/>
</dbReference>
<dbReference type="GO" id="GO:0098609">
    <property type="term" value="P:cell-cell adhesion"/>
    <property type="evidence" value="ECO:0007669"/>
    <property type="project" value="TreeGrafter"/>
</dbReference>
<dbReference type="OMA" id="ICGCECE"/>
<comment type="similarity">
    <text evidence="2">Belongs to the integrin beta chain family.</text>
</comment>
<dbReference type="InterPro" id="IPR036349">
    <property type="entry name" value="Integrin_bsu_tail_dom_sf"/>
</dbReference>
<dbReference type="InterPro" id="IPR002369">
    <property type="entry name" value="Integrin_bsu_VWA"/>
</dbReference>
<dbReference type="GO" id="GO:0016477">
    <property type="term" value="P:cell migration"/>
    <property type="evidence" value="ECO:0007669"/>
    <property type="project" value="TreeGrafter"/>
</dbReference>
<dbReference type="GO" id="GO:0005178">
    <property type="term" value="F:integrin binding"/>
    <property type="evidence" value="ECO:0007669"/>
    <property type="project" value="TreeGrafter"/>
</dbReference>
<evidence type="ECO:0000256" key="7">
    <source>
        <dbReference type="ARBA" id="ARBA00022729"/>
    </source>
</evidence>
<dbReference type="RefSeq" id="XP_019728522.1">
    <property type="nucleotide sequence ID" value="XM_019872963.1"/>
</dbReference>
<dbReference type="Pfam" id="PF18372">
    <property type="entry name" value="I-EGF_1"/>
    <property type="match status" value="1"/>
</dbReference>
<dbReference type="GeneTree" id="ENSGT01150000286919"/>
<dbReference type="InterPro" id="IPR040622">
    <property type="entry name" value="EGF_integrin_1"/>
</dbReference>
<dbReference type="Pfam" id="PF17205">
    <property type="entry name" value="PSI_integrin"/>
    <property type="match status" value="1"/>
</dbReference>
<dbReference type="GO" id="GO:0046872">
    <property type="term" value="F:metal ion binding"/>
    <property type="evidence" value="ECO:0007669"/>
    <property type="project" value="UniProtKB-KW"/>
</dbReference>
<evidence type="ECO:0000256" key="8">
    <source>
        <dbReference type="ARBA" id="ARBA00022737"/>
    </source>
</evidence>
<dbReference type="SUPFAM" id="SSF57196">
    <property type="entry name" value="EGF/Laminin"/>
    <property type="match status" value="2"/>
</dbReference>
<evidence type="ECO:0000256" key="3">
    <source>
        <dbReference type="ARBA" id="ARBA00022475"/>
    </source>
</evidence>
<dbReference type="GO" id="GO:0007229">
    <property type="term" value="P:integrin-mediated signaling pathway"/>
    <property type="evidence" value="ECO:0007669"/>
    <property type="project" value="UniProtKB-KW"/>
</dbReference>
<keyword evidence="13" id="KW-0401">Integrin</keyword>
<feature type="domain" description="Integrin beta subunit VWA" evidence="18">
    <location>
        <begin position="31"/>
        <end position="202"/>
    </location>
</feature>
<dbReference type="Proteomes" id="UP000264820">
    <property type="component" value="Unplaced"/>
</dbReference>
<evidence type="ECO:0000256" key="16">
    <source>
        <dbReference type="ARBA" id="ARBA00023180"/>
    </source>
</evidence>
<evidence type="ECO:0000256" key="2">
    <source>
        <dbReference type="ARBA" id="ARBA00007449"/>
    </source>
</evidence>
<dbReference type="SMART" id="SM00187">
    <property type="entry name" value="INB"/>
    <property type="match status" value="1"/>
</dbReference>
<keyword evidence="9" id="KW-0106">Calcium</keyword>
<dbReference type="PANTHER" id="PTHR10082:SF60">
    <property type="entry name" value="INTEGRIN BETA-PS"/>
    <property type="match status" value="1"/>
</dbReference>
<dbReference type="OrthoDB" id="410592at2759"/>
<keyword evidence="12" id="KW-1133">Transmembrane helix</keyword>
<keyword evidence="3" id="KW-1003">Cell membrane</keyword>
<protein>
    <submittedName>
        <fullName evidence="20">Integrin beta-1-like</fullName>
    </submittedName>
</protein>
<evidence type="ECO:0000256" key="4">
    <source>
        <dbReference type="ARBA" id="ARBA00022536"/>
    </source>
</evidence>
<dbReference type="GO" id="GO:0008305">
    <property type="term" value="C:integrin complex"/>
    <property type="evidence" value="ECO:0007669"/>
    <property type="project" value="TreeGrafter"/>
</dbReference>
<keyword evidence="14" id="KW-0472">Membrane</keyword>
<reference evidence="20" key="2">
    <citation type="submission" date="2025-09" db="UniProtKB">
        <authorList>
            <consortium name="Ensembl"/>
        </authorList>
    </citation>
    <scope>IDENTIFICATION</scope>
</reference>
<dbReference type="InterPro" id="IPR012896">
    <property type="entry name" value="Integrin_bsu_tail"/>
</dbReference>
<evidence type="ECO:0000256" key="17">
    <source>
        <dbReference type="SAM" id="SignalP"/>
    </source>
</evidence>
<dbReference type="STRING" id="109280.ENSHCOP00000023345"/>
<feature type="domain" description="Integrin beta subunit tail" evidence="19">
    <location>
        <begin position="373"/>
        <end position="450"/>
    </location>
</feature>
<evidence type="ECO:0000259" key="19">
    <source>
        <dbReference type="SMART" id="SM01242"/>
    </source>
</evidence>
<dbReference type="AlphaFoldDB" id="A0A3Q2YWG1"/>
<keyword evidence="6" id="KW-0479">Metal-binding</keyword>
<keyword evidence="11" id="KW-0130">Cell adhesion</keyword>
<proteinExistence type="inferred from homology"/>
<feature type="chain" id="PRO_5018523737" evidence="17">
    <location>
        <begin position="21"/>
        <end position="452"/>
    </location>
</feature>
<dbReference type="SUPFAM" id="SSF103575">
    <property type="entry name" value="Plexin repeat"/>
    <property type="match status" value="1"/>
</dbReference>
<evidence type="ECO:0000256" key="15">
    <source>
        <dbReference type="ARBA" id="ARBA00023157"/>
    </source>
</evidence>